<accession>A0A016TRZ2</accession>
<keyword evidence="3" id="KW-1185">Reference proteome</keyword>
<keyword evidence="1" id="KW-0472">Membrane</keyword>
<reference evidence="3" key="1">
    <citation type="journal article" date="2015" name="Nat. Genet.">
        <title>The genome and transcriptome of the zoonotic hookworm Ancylostoma ceylanicum identify infection-specific gene families.</title>
        <authorList>
            <person name="Schwarz E.M."/>
            <person name="Hu Y."/>
            <person name="Antoshechkin I."/>
            <person name="Miller M.M."/>
            <person name="Sternberg P.W."/>
            <person name="Aroian R.V."/>
        </authorList>
    </citation>
    <scope>NUCLEOTIDE SEQUENCE</scope>
    <source>
        <strain evidence="3">HY135</strain>
    </source>
</reference>
<protein>
    <submittedName>
        <fullName evidence="2">Uncharacterized protein</fullName>
    </submittedName>
</protein>
<dbReference type="AlphaFoldDB" id="A0A016TRZ2"/>
<feature type="transmembrane region" description="Helical" evidence="1">
    <location>
        <begin position="49"/>
        <end position="71"/>
    </location>
</feature>
<keyword evidence="1" id="KW-1133">Transmembrane helix</keyword>
<proteinExistence type="predicted"/>
<sequence>MNEAELKVLQDEIKAMGDEIRSLKTEKADPALVCYKYILTEAQRHSATWYALVEFKAVHILIIGLFVLLLFPEVKIVPVF</sequence>
<evidence type="ECO:0000313" key="2">
    <source>
        <dbReference type="EMBL" id="EYC05506.1"/>
    </source>
</evidence>
<organism evidence="2 3">
    <name type="scientific">Ancylostoma ceylanicum</name>
    <dbReference type="NCBI Taxonomy" id="53326"/>
    <lineage>
        <taxon>Eukaryota</taxon>
        <taxon>Metazoa</taxon>
        <taxon>Ecdysozoa</taxon>
        <taxon>Nematoda</taxon>
        <taxon>Chromadorea</taxon>
        <taxon>Rhabditida</taxon>
        <taxon>Rhabditina</taxon>
        <taxon>Rhabditomorpha</taxon>
        <taxon>Strongyloidea</taxon>
        <taxon>Ancylostomatidae</taxon>
        <taxon>Ancylostomatinae</taxon>
        <taxon>Ancylostoma</taxon>
    </lineage>
</organism>
<dbReference type="Gene3D" id="1.10.287.10">
    <property type="entry name" value="S15/NS1, RNA-binding"/>
    <property type="match status" value="1"/>
</dbReference>
<gene>
    <name evidence="2" type="primary">Acey_s0081.g1411</name>
    <name evidence="2" type="ORF">Y032_0081g1411</name>
</gene>
<keyword evidence="1" id="KW-0812">Transmembrane</keyword>
<evidence type="ECO:0000256" key="1">
    <source>
        <dbReference type="SAM" id="Phobius"/>
    </source>
</evidence>
<comment type="caution">
    <text evidence="2">The sequence shown here is derived from an EMBL/GenBank/DDBJ whole genome shotgun (WGS) entry which is preliminary data.</text>
</comment>
<dbReference type="Proteomes" id="UP000024635">
    <property type="component" value="Unassembled WGS sequence"/>
</dbReference>
<dbReference type="OrthoDB" id="1906957at2759"/>
<evidence type="ECO:0000313" key="3">
    <source>
        <dbReference type="Proteomes" id="UP000024635"/>
    </source>
</evidence>
<name>A0A016TRZ2_9BILA</name>
<dbReference type="EMBL" id="JARK01001417">
    <property type="protein sequence ID" value="EYC05506.1"/>
    <property type="molecule type" value="Genomic_DNA"/>
</dbReference>